<comment type="caution">
    <text evidence="2">The sequence shown here is derived from an EMBL/GenBank/DDBJ whole genome shotgun (WGS) entry which is preliminary data.</text>
</comment>
<accession>A0A1J4KF09</accession>
<dbReference type="VEuPathDB" id="TrichDB:TRFO_21185"/>
<name>A0A1J4KF09_9EUKA</name>
<reference evidence="2" key="1">
    <citation type="submission" date="2016-10" db="EMBL/GenBank/DDBJ databases">
        <authorList>
            <person name="Benchimol M."/>
            <person name="Almeida L.G."/>
            <person name="Vasconcelos A.T."/>
            <person name="Perreira-Neves A."/>
            <person name="Rosa I.A."/>
            <person name="Tasca T."/>
            <person name="Bogo M.R."/>
            <person name="de Souza W."/>
        </authorList>
    </citation>
    <scope>NUCLEOTIDE SEQUENCE [LARGE SCALE GENOMIC DNA]</scope>
    <source>
        <strain evidence="2">K</strain>
    </source>
</reference>
<proteinExistence type="predicted"/>
<protein>
    <submittedName>
        <fullName evidence="2">Uncharacterized protein</fullName>
    </submittedName>
</protein>
<evidence type="ECO:0000313" key="3">
    <source>
        <dbReference type="Proteomes" id="UP000179807"/>
    </source>
</evidence>
<dbReference type="Proteomes" id="UP000179807">
    <property type="component" value="Unassembled WGS sequence"/>
</dbReference>
<evidence type="ECO:0000256" key="1">
    <source>
        <dbReference type="SAM" id="MobiDB-lite"/>
    </source>
</evidence>
<dbReference type="RefSeq" id="XP_068362899.1">
    <property type="nucleotide sequence ID" value="XM_068501812.1"/>
</dbReference>
<organism evidence="2 3">
    <name type="scientific">Tritrichomonas foetus</name>
    <dbReference type="NCBI Taxonomy" id="1144522"/>
    <lineage>
        <taxon>Eukaryota</taxon>
        <taxon>Metamonada</taxon>
        <taxon>Parabasalia</taxon>
        <taxon>Tritrichomonadida</taxon>
        <taxon>Tritrichomonadidae</taxon>
        <taxon>Tritrichomonas</taxon>
    </lineage>
</organism>
<sequence length="349" mass="41508">MKSKMDPDIDYKPHYSVKPPKVPKSSRGPRRIDNLVDLESDLFDLTLSKFAPMEPASDIKRNPVRNVRVWEHHNDKNTISGGQSVQNMVHKLKDCDHFRARNINKHKEFHNELKASEYRLNLVKRGVSFNKLLKNPTEEYQTVEPEKRFAGINDVIRRIPTKYTGIPPVRKIQFIHPTSSKPPERVDLVSKINFSEGPKAKLKHIRQQSADLQLQYHNEMIDHLNHANERRQRASQQFWDDMIEYGIDRAQLNAKRAAQKSRLRVMGQIEWWDDFMSYAYHTNLTKYEEKFIERLSRNPKITTSELIRMIREMERKPERKRCLDWLYWINNKCNIVNKTTLKLMLEHEI</sequence>
<feature type="region of interest" description="Disordered" evidence="1">
    <location>
        <begin position="1"/>
        <end position="31"/>
    </location>
</feature>
<evidence type="ECO:0000313" key="2">
    <source>
        <dbReference type="EMBL" id="OHT09763.1"/>
    </source>
</evidence>
<feature type="compositionally biased region" description="Basic and acidic residues" evidence="1">
    <location>
        <begin position="1"/>
        <end position="13"/>
    </location>
</feature>
<dbReference type="AlphaFoldDB" id="A0A1J4KF09"/>
<gene>
    <name evidence="2" type="ORF">TRFO_21185</name>
</gene>
<dbReference type="EMBL" id="MLAK01000630">
    <property type="protein sequence ID" value="OHT09763.1"/>
    <property type="molecule type" value="Genomic_DNA"/>
</dbReference>
<dbReference type="OrthoDB" id="10582277at2759"/>
<dbReference type="GeneID" id="94836516"/>
<keyword evidence="3" id="KW-1185">Reference proteome</keyword>